<comment type="caution">
    <text evidence="12">The sequence shown here is derived from an EMBL/GenBank/DDBJ whole genome shotgun (WGS) entry which is preliminary data.</text>
</comment>
<evidence type="ECO:0000256" key="4">
    <source>
        <dbReference type="ARBA" id="ARBA00022741"/>
    </source>
</evidence>
<feature type="region of interest" description="Disordered" evidence="10">
    <location>
        <begin position="73"/>
        <end position="201"/>
    </location>
</feature>
<feature type="compositionally biased region" description="Low complexity" evidence="10">
    <location>
        <begin position="740"/>
        <end position="762"/>
    </location>
</feature>
<gene>
    <name evidence="12" type="ORF">HD556DRAFT_1303701</name>
</gene>
<feature type="binding site" evidence="9">
    <location>
        <position position="315"/>
    </location>
    <ligand>
        <name>ATP</name>
        <dbReference type="ChEBI" id="CHEBI:30616"/>
    </ligand>
</feature>
<evidence type="ECO:0000256" key="10">
    <source>
        <dbReference type="SAM" id="MobiDB-lite"/>
    </source>
</evidence>
<accession>A0A9P7DUL7</accession>
<evidence type="ECO:0000256" key="9">
    <source>
        <dbReference type="PROSITE-ProRule" id="PRU10141"/>
    </source>
</evidence>
<evidence type="ECO:0000256" key="5">
    <source>
        <dbReference type="ARBA" id="ARBA00022777"/>
    </source>
</evidence>
<dbReference type="SUPFAM" id="SSF56112">
    <property type="entry name" value="Protein kinase-like (PK-like)"/>
    <property type="match status" value="1"/>
</dbReference>
<dbReference type="InterPro" id="IPR017441">
    <property type="entry name" value="Protein_kinase_ATP_BS"/>
</dbReference>
<dbReference type="Proteomes" id="UP000719766">
    <property type="component" value="Unassembled WGS sequence"/>
</dbReference>
<evidence type="ECO:0000256" key="8">
    <source>
        <dbReference type="ARBA" id="ARBA00048679"/>
    </source>
</evidence>
<dbReference type="GO" id="GO:0005829">
    <property type="term" value="C:cytosol"/>
    <property type="evidence" value="ECO:0007669"/>
    <property type="project" value="TreeGrafter"/>
</dbReference>
<proteinExistence type="predicted"/>
<evidence type="ECO:0000259" key="11">
    <source>
        <dbReference type="PROSITE" id="PS50011"/>
    </source>
</evidence>
<feature type="compositionally biased region" description="Low complexity" evidence="10">
    <location>
        <begin position="167"/>
        <end position="187"/>
    </location>
</feature>
<comment type="catalytic activity">
    <reaction evidence="7">
        <text>L-threonyl-[protein] + ATP = O-phospho-L-threonyl-[protein] + ADP + H(+)</text>
        <dbReference type="Rhea" id="RHEA:46608"/>
        <dbReference type="Rhea" id="RHEA-COMP:11060"/>
        <dbReference type="Rhea" id="RHEA-COMP:11605"/>
        <dbReference type="ChEBI" id="CHEBI:15378"/>
        <dbReference type="ChEBI" id="CHEBI:30013"/>
        <dbReference type="ChEBI" id="CHEBI:30616"/>
        <dbReference type="ChEBI" id="CHEBI:61977"/>
        <dbReference type="ChEBI" id="CHEBI:456216"/>
        <dbReference type="EC" id="2.7.11.1"/>
    </reaction>
</comment>
<organism evidence="12 13">
    <name type="scientific">Suillus plorans</name>
    <dbReference type="NCBI Taxonomy" id="116603"/>
    <lineage>
        <taxon>Eukaryota</taxon>
        <taxon>Fungi</taxon>
        <taxon>Dikarya</taxon>
        <taxon>Basidiomycota</taxon>
        <taxon>Agaricomycotina</taxon>
        <taxon>Agaricomycetes</taxon>
        <taxon>Agaricomycetidae</taxon>
        <taxon>Boletales</taxon>
        <taxon>Suillineae</taxon>
        <taxon>Suillaceae</taxon>
        <taxon>Suillus</taxon>
    </lineage>
</organism>
<dbReference type="Pfam" id="PF00069">
    <property type="entry name" value="Pkinase"/>
    <property type="match status" value="2"/>
</dbReference>
<dbReference type="PROSITE" id="PS50011">
    <property type="entry name" value="PROTEIN_KINASE_DOM"/>
    <property type="match status" value="1"/>
</dbReference>
<dbReference type="EMBL" id="JABBWE010000004">
    <property type="protein sequence ID" value="KAG1803658.1"/>
    <property type="molecule type" value="Genomic_DNA"/>
</dbReference>
<feature type="compositionally biased region" description="Low complexity" evidence="10">
    <location>
        <begin position="566"/>
        <end position="581"/>
    </location>
</feature>
<name>A0A9P7DUL7_9AGAM</name>
<feature type="region of interest" description="Disordered" evidence="10">
    <location>
        <begin position="232"/>
        <end position="266"/>
    </location>
</feature>
<dbReference type="AlphaFoldDB" id="A0A9P7DUL7"/>
<evidence type="ECO:0000256" key="6">
    <source>
        <dbReference type="ARBA" id="ARBA00022840"/>
    </source>
</evidence>
<feature type="compositionally biased region" description="Polar residues" evidence="10">
    <location>
        <begin position="132"/>
        <end position="147"/>
    </location>
</feature>
<dbReference type="GeneID" id="64593382"/>
<dbReference type="RefSeq" id="XP_041166004.1">
    <property type="nucleotide sequence ID" value="XM_041299618.1"/>
</dbReference>
<dbReference type="PROSITE" id="PS00107">
    <property type="entry name" value="PROTEIN_KINASE_ATP"/>
    <property type="match status" value="1"/>
</dbReference>
<sequence>MPPLGALSIPLGDAKGIQAESAVIGSVQTLAYRIAASNRFDYSNHITTSSPSSSSSSSSSKPVMLSAIPMQQLSISSNDPSPPSSPDSVSDRHPNSLLTVPDIDRNGRLATSNPINSPDTATHARFRFPRKPSSSALKQQSLGTTSPAKHGPLHDLKRFLNHHIPHSHTPSASSSASPSSNASSSHTPPEPQIQPADQRRGNDFDTNAVIQAVPIITTHKSSPFSFIHKARNREKDKSFPQKSSPPSTSLSSKRPSQSPPGTPAAVPILSLSEATHAHLSKKYGKWGRVLGTGAGGTVRLIRARTKVGGAVYAVKQFRPRRSGESEREYENKVRAEFCVGACLKHVNVIETVDIVCDHGHYYEVMEYAPYDLFSVVMSGRMLRPEIFCVFRQICNGVAYLHSLGLAHRDLKLDNCVMTQGDVVKLIDFGTAVVFAYPGTGTSNGSLPVVTGYVSAPCPLQPPHPNDPPSGPHSHARLIPATGIVGSDPYLAPEVLEGGSYDPRKTDVWGVGVIFVCMVLRRFPWAVPDRERDNSFKAFIEAEASCPLPRPKSKRKHRRPNGAKPVSSDPLPSSPTISTPDSPVRDSRSTSLDVPSTHVDGINDNKSVLSNGSVCTATASTLTLSSPTGSDSGSESSPRRRAIELGLPSPGARTSTLPAMSSSQCAHLAEGGETDKSVLVFARPGVSTESLPALRADNPEIKDAINGQGKAPKERDFARESLTRKALETKVNGVQANGITAPSIPEEATASSSSSSSSSSSPPIAQPSPPERTLTSPGRRPRASSTTSPNSIFRLLPRETRPALRRMLCVDPKLRTTMGELLWGRREAGGIIALAEGEVCGCEDEECESDTEEQDDNVDEDGAEDDEDGDEWVRSIETCTESGAAKHVHVKIQNEEKSFKKRFF</sequence>
<dbReference type="InterPro" id="IPR000719">
    <property type="entry name" value="Prot_kinase_dom"/>
</dbReference>
<keyword evidence="3" id="KW-0808">Transferase</keyword>
<feature type="region of interest" description="Disordered" evidence="10">
    <location>
        <begin position="546"/>
        <end position="609"/>
    </location>
</feature>
<dbReference type="EC" id="2.7.11.1" evidence="1"/>
<keyword evidence="13" id="KW-1185">Reference proteome</keyword>
<keyword evidence="2" id="KW-0723">Serine/threonine-protein kinase</keyword>
<feature type="region of interest" description="Disordered" evidence="10">
    <location>
        <begin position="690"/>
        <end position="715"/>
    </location>
</feature>
<evidence type="ECO:0000313" key="13">
    <source>
        <dbReference type="Proteomes" id="UP000719766"/>
    </source>
</evidence>
<evidence type="ECO:0000313" key="12">
    <source>
        <dbReference type="EMBL" id="KAG1803658.1"/>
    </source>
</evidence>
<dbReference type="OrthoDB" id="6513151at2759"/>
<evidence type="ECO:0000256" key="3">
    <source>
        <dbReference type="ARBA" id="ARBA00022679"/>
    </source>
</evidence>
<evidence type="ECO:0000256" key="1">
    <source>
        <dbReference type="ARBA" id="ARBA00012513"/>
    </source>
</evidence>
<dbReference type="InterPro" id="IPR008271">
    <property type="entry name" value="Ser/Thr_kinase_AS"/>
</dbReference>
<reference evidence="12" key="1">
    <citation type="journal article" date="2020" name="New Phytol.">
        <title>Comparative genomics reveals dynamic genome evolution in host specialist ectomycorrhizal fungi.</title>
        <authorList>
            <person name="Lofgren L.A."/>
            <person name="Nguyen N.H."/>
            <person name="Vilgalys R."/>
            <person name="Ruytinx J."/>
            <person name="Liao H.L."/>
            <person name="Branco S."/>
            <person name="Kuo A."/>
            <person name="LaButti K."/>
            <person name="Lipzen A."/>
            <person name="Andreopoulos W."/>
            <person name="Pangilinan J."/>
            <person name="Riley R."/>
            <person name="Hundley H."/>
            <person name="Na H."/>
            <person name="Barry K."/>
            <person name="Grigoriev I.V."/>
            <person name="Stajich J.E."/>
            <person name="Kennedy P.G."/>
        </authorList>
    </citation>
    <scope>NUCLEOTIDE SEQUENCE</scope>
    <source>
        <strain evidence="12">S12</strain>
    </source>
</reference>
<dbReference type="InterPro" id="IPR011009">
    <property type="entry name" value="Kinase-like_dom_sf"/>
</dbReference>
<comment type="catalytic activity">
    <reaction evidence="8">
        <text>L-seryl-[protein] + ATP = O-phospho-L-seryl-[protein] + ADP + H(+)</text>
        <dbReference type="Rhea" id="RHEA:17989"/>
        <dbReference type="Rhea" id="RHEA-COMP:9863"/>
        <dbReference type="Rhea" id="RHEA-COMP:11604"/>
        <dbReference type="ChEBI" id="CHEBI:15378"/>
        <dbReference type="ChEBI" id="CHEBI:29999"/>
        <dbReference type="ChEBI" id="CHEBI:30616"/>
        <dbReference type="ChEBI" id="CHEBI:83421"/>
        <dbReference type="ChEBI" id="CHEBI:456216"/>
        <dbReference type="EC" id="2.7.11.1"/>
    </reaction>
</comment>
<dbReference type="SMART" id="SM00220">
    <property type="entry name" value="S_TKc"/>
    <property type="match status" value="1"/>
</dbReference>
<feature type="region of interest" description="Disordered" evidence="10">
    <location>
        <begin position="847"/>
        <end position="870"/>
    </location>
</feature>
<dbReference type="PANTHER" id="PTHR24343:SF137">
    <property type="entry name" value="SERINE_THREONINE-PROTEIN KINASE HRK1"/>
    <property type="match status" value="1"/>
</dbReference>
<feature type="domain" description="Protein kinase" evidence="11">
    <location>
        <begin position="284"/>
        <end position="833"/>
    </location>
</feature>
<dbReference type="Gene3D" id="1.10.510.10">
    <property type="entry name" value="Transferase(Phosphotransferase) domain 1"/>
    <property type="match status" value="1"/>
</dbReference>
<evidence type="ECO:0000256" key="2">
    <source>
        <dbReference type="ARBA" id="ARBA00022527"/>
    </source>
</evidence>
<protein>
    <recommendedName>
        <fullName evidence="1">non-specific serine/threonine protein kinase</fullName>
        <ecNumber evidence="1">2.7.11.1</ecNumber>
    </recommendedName>
</protein>
<feature type="compositionally biased region" description="Acidic residues" evidence="10">
    <location>
        <begin position="847"/>
        <end position="869"/>
    </location>
</feature>
<keyword evidence="5" id="KW-0418">Kinase</keyword>
<dbReference type="GO" id="GO:0005524">
    <property type="term" value="F:ATP binding"/>
    <property type="evidence" value="ECO:0007669"/>
    <property type="project" value="UniProtKB-UniRule"/>
</dbReference>
<dbReference type="GO" id="GO:0004674">
    <property type="term" value="F:protein serine/threonine kinase activity"/>
    <property type="evidence" value="ECO:0007669"/>
    <property type="project" value="UniProtKB-KW"/>
</dbReference>
<feature type="compositionally biased region" description="Low complexity" evidence="10">
    <location>
        <begin position="240"/>
        <end position="256"/>
    </location>
</feature>
<dbReference type="PROSITE" id="PS00108">
    <property type="entry name" value="PROTEIN_KINASE_ST"/>
    <property type="match status" value="1"/>
</dbReference>
<feature type="compositionally biased region" description="Polar residues" evidence="10">
    <location>
        <begin position="109"/>
        <end position="120"/>
    </location>
</feature>
<feature type="compositionally biased region" description="Basic residues" evidence="10">
    <location>
        <begin position="550"/>
        <end position="560"/>
    </location>
</feature>
<feature type="region of interest" description="Disordered" evidence="10">
    <location>
        <begin position="732"/>
        <end position="796"/>
    </location>
</feature>
<evidence type="ECO:0000256" key="7">
    <source>
        <dbReference type="ARBA" id="ARBA00047899"/>
    </source>
</evidence>
<keyword evidence="6 9" id="KW-0067">ATP-binding</keyword>
<keyword evidence="4 9" id="KW-0547">Nucleotide-binding</keyword>
<dbReference type="PANTHER" id="PTHR24343">
    <property type="entry name" value="SERINE/THREONINE KINASE"/>
    <property type="match status" value="1"/>
</dbReference>